<evidence type="ECO:0000313" key="1">
    <source>
        <dbReference type="EMBL" id="DAF99393.1"/>
    </source>
</evidence>
<protein>
    <submittedName>
        <fullName evidence="1">Uncharacterized protein</fullName>
    </submittedName>
</protein>
<accession>A0A8S5UY44</accession>
<sequence length="69" mass="7912">MTISEFIDDLEKARAKYGDLKLFVARGYQLYPVESFDLFDCRVGYNEHYDEFFESNNAGFGAEEAVVLG</sequence>
<name>A0A8S5UY44_9CAUD</name>
<dbReference type="EMBL" id="BK016165">
    <property type="protein sequence ID" value="DAF99393.1"/>
    <property type="molecule type" value="Genomic_DNA"/>
</dbReference>
<reference evidence="1" key="1">
    <citation type="journal article" date="2021" name="Proc. Natl. Acad. Sci. U.S.A.">
        <title>A Catalog of Tens of Thousands of Viruses from Human Metagenomes Reveals Hidden Associations with Chronic Diseases.</title>
        <authorList>
            <person name="Tisza M.J."/>
            <person name="Buck C.B."/>
        </authorList>
    </citation>
    <scope>NUCLEOTIDE SEQUENCE</scope>
    <source>
        <strain evidence="1">CtjKY6</strain>
    </source>
</reference>
<proteinExistence type="predicted"/>
<organism evidence="1">
    <name type="scientific">Siphoviridae sp. ctjKY6</name>
    <dbReference type="NCBI Taxonomy" id="2825631"/>
    <lineage>
        <taxon>Viruses</taxon>
        <taxon>Duplodnaviria</taxon>
        <taxon>Heunggongvirae</taxon>
        <taxon>Uroviricota</taxon>
        <taxon>Caudoviricetes</taxon>
    </lineage>
</organism>